<dbReference type="FunFam" id="3.90.79.10:FF:000014">
    <property type="entry name" value="8-oxo-dGTP diphosphatase MutT"/>
    <property type="match status" value="1"/>
</dbReference>
<evidence type="ECO:0000313" key="20">
    <source>
        <dbReference type="EMBL" id="EHL29064.1"/>
    </source>
</evidence>
<dbReference type="GO" id="GO:0035539">
    <property type="term" value="F:8-oxo-7,8-dihydrodeoxyguanosine triphosphate pyrophosphatase activity"/>
    <property type="evidence" value="ECO:0007669"/>
    <property type="project" value="UniProtKB-EC"/>
</dbReference>
<dbReference type="eggNOG" id="COG1051">
    <property type="taxonomic scope" value="Bacteria"/>
</dbReference>
<comment type="cofactor">
    <cofactor evidence="1 18">
        <name>Mg(2+)</name>
        <dbReference type="ChEBI" id="CHEBI:18420"/>
    </cofactor>
</comment>
<keyword evidence="3" id="KW-0515">Mutator protein</keyword>
<accession>G9EUR4</accession>
<dbReference type="GO" id="GO:0046872">
    <property type="term" value="F:metal ion binding"/>
    <property type="evidence" value="ECO:0007669"/>
    <property type="project" value="UniProtKB-KW"/>
</dbReference>
<sequence>MIRVAVAIIVDAEQRILITQRPHHVPHGGRWEFPGGKLETNELAEHALIREIREEVGLEVLKYEFLGEVNHQYSDKSVQLLIFLVTQFSGTPLCVEGQLAMKWIKQEALNPDDFPEANREVIALIPVLAS</sequence>
<evidence type="ECO:0000256" key="14">
    <source>
        <dbReference type="ARBA" id="ARBA00041592"/>
    </source>
</evidence>
<evidence type="ECO:0000256" key="7">
    <source>
        <dbReference type="ARBA" id="ARBA00022801"/>
    </source>
</evidence>
<protein>
    <recommendedName>
        <fullName evidence="13">8-oxo-dGTP diphosphatase</fullName>
        <ecNumber evidence="12">3.6.1.55</ecNumber>
    </recommendedName>
    <alternativeName>
        <fullName evidence="16">7,8-dihydro-8-oxoguanine-triphosphatase</fullName>
    </alternativeName>
    <alternativeName>
        <fullName evidence="15">Mutator protein MutT</fullName>
    </alternativeName>
    <alternativeName>
        <fullName evidence="14">dGTP pyrophosphohydrolase</fullName>
    </alternativeName>
</protein>
<dbReference type="InterPro" id="IPR020084">
    <property type="entry name" value="NUDIX_hydrolase_CS"/>
</dbReference>
<dbReference type="FunCoup" id="G9EUR4">
    <property type="interactions" value="31"/>
</dbReference>
<evidence type="ECO:0000259" key="19">
    <source>
        <dbReference type="PROSITE" id="PS51462"/>
    </source>
</evidence>
<dbReference type="GO" id="GO:0006281">
    <property type="term" value="P:DNA repair"/>
    <property type="evidence" value="ECO:0007669"/>
    <property type="project" value="UniProtKB-KW"/>
</dbReference>
<comment type="catalytic activity">
    <reaction evidence="10">
        <text>8-oxo-dGTP + H2O = 8-oxo-dGMP + diphosphate + H(+)</text>
        <dbReference type="Rhea" id="RHEA:31575"/>
        <dbReference type="ChEBI" id="CHEBI:15377"/>
        <dbReference type="ChEBI" id="CHEBI:15378"/>
        <dbReference type="ChEBI" id="CHEBI:33019"/>
        <dbReference type="ChEBI" id="CHEBI:63224"/>
        <dbReference type="ChEBI" id="CHEBI:77896"/>
        <dbReference type="EC" id="3.6.1.55"/>
    </reaction>
</comment>
<dbReference type="GO" id="GO:0044716">
    <property type="term" value="F:8-oxo-GDP phosphatase activity"/>
    <property type="evidence" value="ECO:0007669"/>
    <property type="project" value="TreeGrafter"/>
</dbReference>
<reference evidence="20 21" key="1">
    <citation type="journal article" date="2011" name="BMC Genomics">
        <title>Insight into cross-talk between intra-amoebal pathogens.</title>
        <authorList>
            <person name="Gimenez G."/>
            <person name="Bertelli C."/>
            <person name="Moliner C."/>
            <person name="Robert C."/>
            <person name="Raoult D."/>
            <person name="Fournier P.E."/>
            <person name="Greub G."/>
        </authorList>
    </citation>
    <scope>NUCLEOTIDE SEQUENCE [LARGE SCALE GENOMIC DNA]</scope>
    <source>
        <strain evidence="20 21">LLAP12</strain>
    </source>
</reference>
<evidence type="ECO:0000256" key="18">
    <source>
        <dbReference type="PIRSR" id="PIRSR603561-2"/>
    </source>
</evidence>
<name>G9EUR4_9GAMM</name>
<feature type="binding site" evidence="17">
    <location>
        <position position="21"/>
    </location>
    <ligand>
        <name>8-oxo-dGTP</name>
        <dbReference type="ChEBI" id="CHEBI:77896"/>
    </ligand>
</feature>
<comment type="similarity">
    <text evidence="2">Belongs to the Nudix hydrolase family.</text>
</comment>
<dbReference type="PROSITE" id="PS51462">
    <property type="entry name" value="NUDIX"/>
    <property type="match status" value="1"/>
</dbReference>
<evidence type="ECO:0000256" key="13">
    <source>
        <dbReference type="ARBA" id="ARBA00040794"/>
    </source>
</evidence>
<evidence type="ECO:0000256" key="4">
    <source>
        <dbReference type="ARBA" id="ARBA00022705"/>
    </source>
</evidence>
<keyword evidence="8 18" id="KW-0460">Magnesium</keyword>
<dbReference type="HOGENOM" id="CLU_037162_19_2_6"/>
<evidence type="ECO:0000256" key="5">
    <source>
        <dbReference type="ARBA" id="ARBA00022723"/>
    </source>
</evidence>
<evidence type="ECO:0000256" key="2">
    <source>
        <dbReference type="ARBA" id="ARBA00005582"/>
    </source>
</evidence>
<dbReference type="InterPro" id="IPR015797">
    <property type="entry name" value="NUDIX_hydrolase-like_dom_sf"/>
</dbReference>
<dbReference type="EMBL" id="JH413850">
    <property type="protein sequence ID" value="EHL29064.1"/>
    <property type="molecule type" value="Genomic_DNA"/>
</dbReference>
<feature type="binding site" evidence="17">
    <location>
        <begin position="32"/>
        <end position="35"/>
    </location>
    <ligand>
        <name>8-oxo-dGTP</name>
        <dbReference type="ChEBI" id="CHEBI:77896"/>
    </ligand>
</feature>
<dbReference type="NCBIfam" id="TIGR00586">
    <property type="entry name" value="mutt"/>
    <property type="match status" value="1"/>
</dbReference>
<keyword evidence="6" id="KW-0227">DNA damage</keyword>
<feature type="binding site" evidence="18">
    <location>
        <position position="55"/>
    </location>
    <ligand>
        <name>Mg(2+)</name>
        <dbReference type="ChEBI" id="CHEBI:18420"/>
    </ligand>
</feature>
<evidence type="ECO:0000256" key="6">
    <source>
        <dbReference type="ARBA" id="ARBA00022763"/>
    </source>
</evidence>
<keyword evidence="5 18" id="KW-0479">Metal-binding</keyword>
<evidence type="ECO:0000313" key="21">
    <source>
        <dbReference type="Proteomes" id="UP000002770"/>
    </source>
</evidence>
<gene>
    <name evidence="20" type="ORF">LDG_9063</name>
</gene>
<dbReference type="STRING" id="658187.LDG_9063"/>
<keyword evidence="4" id="KW-0235">DNA replication</keyword>
<evidence type="ECO:0000256" key="8">
    <source>
        <dbReference type="ARBA" id="ARBA00022842"/>
    </source>
</evidence>
<dbReference type="GO" id="GO:0044715">
    <property type="term" value="F:8-oxo-dGDP phosphatase activity"/>
    <property type="evidence" value="ECO:0007669"/>
    <property type="project" value="TreeGrafter"/>
</dbReference>
<evidence type="ECO:0000256" key="1">
    <source>
        <dbReference type="ARBA" id="ARBA00001946"/>
    </source>
</evidence>
<dbReference type="AlphaFoldDB" id="G9EUR4"/>
<dbReference type="InterPro" id="IPR003561">
    <property type="entry name" value="Mutator_MutT"/>
</dbReference>
<dbReference type="InterPro" id="IPR000086">
    <property type="entry name" value="NUDIX_hydrolase_dom"/>
</dbReference>
<evidence type="ECO:0000256" key="10">
    <source>
        <dbReference type="ARBA" id="ARBA00035861"/>
    </source>
</evidence>
<comment type="catalytic activity">
    <reaction evidence="11">
        <text>8-oxo-GTP + H2O = 8-oxo-GMP + diphosphate + H(+)</text>
        <dbReference type="Rhea" id="RHEA:67616"/>
        <dbReference type="ChEBI" id="CHEBI:15377"/>
        <dbReference type="ChEBI" id="CHEBI:15378"/>
        <dbReference type="ChEBI" id="CHEBI:33019"/>
        <dbReference type="ChEBI" id="CHEBI:143553"/>
        <dbReference type="ChEBI" id="CHEBI:145694"/>
    </reaction>
</comment>
<dbReference type="PANTHER" id="PTHR47707">
    <property type="entry name" value="8-OXO-DGTP DIPHOSPHATASE"/>
    <property type="match status" value="1"/>
</dbReference>
<keyword evidence="21" id="KW-1185">Reference proteome</keyword>
<feature type="binding site" evidence="18">
    <location>
        <position position="35"/>
    </location>
    <ligand>
        <name>Mg(2+)</name>
        <dbReference type="ChEBI" id="CHEBI:18420"/>
    </ligand>
</feature>
<evidence type="ECO:0000256" key="15">
    <source>
        <dbReference type="ARBA" id="ARBA00041979"/>
    </source>
</evidence>
<dbReference type="Gene3D" id="3.90.79.10">
    <property type="entry name" value="Nucleoside Triphosphate Pyrophosphohydrolase"/>
    <property type="match status" value="1"/>
</dbReference>
<dbReference type="GO" id="GO:0006260">
    <property type="term" value="P:DNA replication"/>
    <property type="evidence" value="ECO:0007669"/>
    <property type="project" value="UniProtKB-KW"/>
</dbReference>
<evidence type="ECO:0000256" key="3">
    <source>
        <dbReference type="ARBA" id="ARBA00022457"/>
    </source>
</evidence>
<dbReference type="PROSITE" id="PS00893">
    <property type="entry name" value="NUDIX_BOX"/>
    <property type="match status" value="1"/>
</dbReference>
<keyword evidence="9" id="KW-0234">DNA repair</keyword>
<evidence type="ECO:0000256" key="12">
    <source>
        <dbReference type="ARBA" id="ARBA00038905"/>
    </source>
</evidence>
<proteinExistence type="inferred from homology"/>
<organism evidence="20 21">
    <name type="scientific">Legionella drancourtii LLAP12</name>
    <dbReference type="NCBI Taxonomy" id="658187"/>
    <lineage>
        <taxon>Bacteria</taxon>
        <taxon>Pseudomonadati</taxon>
        <taxon>Pseudomonadota</taxon>
        <taxon>Gammaproteobacteria</taxon>
        <taxon>Legionellales</taxon>
        <taxon>Legionellaceae</taxon>
        <taxon>Legionella</taxon>
    </lineage>
</organism>
<evidence type="ECO:0000256" key="16">
    <source>
        <dbReference type="ARBA" id="ARBA00042798"/>
    </source>
</evidence>
<evidence type="ECO:0000256" key="9">
    <source>
        <dbReference type="ARBA" id="ARBA00023204"/>
    </source>
</evidence>
<dbReference type="PRINTS" id="PR00502">
    <property type="entry name" value="NUDIXFAMILY"/>
</dbReference>
<dbReference type="InParanoid" id="G9EUR4"/>
<keyword evidence="7" id="KW-0378">Hydrolase</keyword>
<dbReference type="EC" id="3.6.1.55" evidence="12"/>
<dbReference type="Proteomes" id="UP000002770">
    <property type="component" value="Unassembled WGS sequence"/>
</dbReference>
<dbReference type="PANTHER" id="PTHR47707:SF1">
    <property type="entry name" value="NUDIX HYDROLASE FAMILY PROTEIN"/>
    <property type="match status" value="1"/>
</dbReference>
<dbReference type="InterPro" id="IPR029119">
    <property type="entry name" value="MutY_C"/>
</dbReference>
<dbReference type="GO" id="GO:0008413">
    <property type="term" value="F:8-oxo-7,8-dihydroguanosine triphosphate pyrophosphatase activity"/>
    <property type="evidence" value="ECO:0007669"/>
    <property type="project" value="InterPro"/>
</dbReference>
<dbReference type="CDD" id="cd03425">
    <property type="entry name" value="NUDIX_MutT_NudA_like"/>
    <property type="match status" value="1"/>
</dbReference>
<dbReference type="InterPro" id="IPR047127">
    <property type="entry name" value="MutT-like"/>
</dbReference>
<dbReference type="Pfam" id="PF14815">
    <property type="entry name" value="NUDIX_4"/>
    <property type="match status" value="1"/>
</dbReference>
<evidence type="ECO:0000256" key="11">
    <source>
        <dbReference type="ARBA" id="ARBA00036904"/>
    </source>
</evidence>
<dbReference type="SUPFAM" id="SSF55811">
    <property type="entry name" value="Nudix"/>
    <property type="match status" value="1"/>
</dbReference>
<dbReference type="InterPro" id="IPR020476">
    <property type="entry name" value="Nudix_hydrolase"/>
</dbReference>
<feature type="domain" description="Nudix hydrolase" evidence="19">
    <location>
        <begin position="1"/>
        <end position="129"/>
    </location>
</feature>
<feature type="binding site" evidence="17">
    <location>
        <position position="118"/>
    </location>
    <ligand>
        <name>8-oxo-dGTP</name>
        <dbReference type="ChEBI" id="CHEBI:77896"/>
    </ligand>
</feature>
<evidence type="ECO:0000256" key="17">
    <source>
        <dbReference type="PIRSR" id="PIRSR603561-1"/>
    </source>
</evidence>